<accession>A0A7C3ED47</accession>
<dbReference type="PANTHER" id="PTHR43727">
    <property type="entry name" value="DIAMINOPIMELATE DECARBOXYLASE"/>
    <property type="match status" value="1"/>
</dbReference>
<dbReference type="Pfam" id="PF00278">
    <property type="entry name" value="Orn_DAP_Arg_deC"/>
    <property type="match status" value="1"/>
</dbReference>
<dbReference type="Gene3D" id="3.20.20.10">
    <property type="entry name" value="Alanine racemase"/>
    <property type="match status" value="1"/>
</dbReference>
<feature type="domain" description="Orn/DAP/Arg decarboxylase 2 C-terminal" evidence="7">
    <location>
        <begin position="24"/>
        <end position="368"/>
    </location>
</feature>
<dbReference type="InterPro" id="IPR022643">
    <property type="entry name" value="De-COase2_C"/>
</dbReference>
<dbReference type="SUPFAM" id="SSF51419">
    <property type="entry name" value="PLP-binding barrel"/>
    <property type="match status" value="1"/>
</dbReference>
<evidence type="ECO:0000256" key="6">
    <source>
        <dbReference type="RuleBase" id="RU003737"/>
    </source>
</evidence>
<comment type="cofactor">
    <cofactor evidence="1 5">
        <name>pyridoxal 5'-phosphate</name>
        <dbReference type="ChEBI" id="CHEBI:597326"/>
    </cofactor>
</comment>
<keyword evidence="4" id="KW-0456">Lyase</keyword>
<dbReference type="EMBL" id="DSVL01000218">
    <property type="protein sequence ID" value="HFH29274.1"/>
    <property type="molecule type" value="Genomic_DNA"/>
</dbReference>
<dbReference type="Gene3D" id="2.40.37.10">
    <property type="entry name" value="Lyase, Ornithine Decarboxylase, Chain A, domain 1"/>
    <property type="match status" value="1"/>
</dbReference>
<dbReference type="AlphaFoldDB" id="A0A7C3ED47"/>
<evidence type="ECO:0000259" key="7">
    <source>
        <dbReference type="Pfam" id="PF00278"/>
    </source>
</evidence>
<feature type="modified residue" description="N6-(pyridoxal phosphate)lysine" evidence="5">
    <location>
        <position position="56"/>
    </location>
</feature>
<name>A0A7C3ED47_9SPIR</name>
<dbReference type="InterPro" id="IPR022644">
    <property type="entry name" value="De-COase2_N"/>
</dbReference>
<dbReference type="FunFam" id="3.20.20.10:FF:000003">
    <property type="entry name" value="Diaminopimelate decarboxylase"/>
    <property type="match status" value="1"/>
</dbReference>
<feature type="domain" description="Orn/DAP/Arg decarboxylase 2 N-terminal" evidence="8">
    <location>
        <begin position="32"/>
        <end position="278"/>
    </location>
</feature>
<evidence type="ECO:0000256" key="2">
    <source>
        <dbReference type="ARBA" id="ARBA00022793"/>
    </source>
</evidence>
<keyword evidence="2" id="KW-0210">Decarboxylase</keyword>
<dbReference type="Pfam" id="PF02784">
    <property type="entry name" value="Orn_Arg_deC_N"/>
    <property type="match status" value="1"/>
</dbReference>
<evidence type="ECO:0000313" key="9">
    <source>
        <dbReference type="EMBL" id="HFH29274.1"/>
    </source>
</evidence>
<evidence type="ECO:0000256" key="1">
    <source>
        <dbReference type="ARBA" id="ARBA00001933"/>
    </source>
</evidence>
<gene>
    <name evidence="9" type="ORF">ENS59_07145</name>
</gene>
<dbReference type="CDD" id="cd06828">
    <property type="entry name" value="PLPDE_III_DapDC"/>
    <property type="match status" value="1"/>
</dbReference>
<keyword evidence="3 5" id="KW-0663">Pyridoxal phosphate</keyword>
<evidence type="ECO:0000256" key="4">
    <source>
        <dbReference type="ARBA" id="ARBA00023239"/>
    </source>
</evidence>
<organism evidence="9">
    <name type="scientific">Gracilinema caldarium</name>
    <dbReference type="NCBI Taxonomy" id="215591"/>
    <lineage>
        <taxon>Bacteria</taxon>
        <taxon>Pseudomonadati</taxon>
        <taxon>Spirochaetota</taxon>
        <taxon>Spirochaetia</taxon>
        <taxon>Spirochaetales</taxon>
        <taxon>Breznakiellaceae</taxon>
        <taxon>Gracilinema</taxon>
    </lineage>
</organism>
<dbReference type="InterPro" id="IPR000183">
    <property type="entry name" value="Orn/DAP/Arg_de-COase"/>
</dbReference>
<dbReference type="InterPro" id="IPR009006">
    <property type="entry name" value="Ala_racemase/Decarboxylase_C"/>
</dbReference>
<evidence type="ECO:0000259" key="8">
    <source>
        <dbReference type="Pfam" id="PF02784"/>
    </source>
</evidence>
<reference evidence="9" key="1">
    <citation type="journal article" date="2020" name="mSystems">
        <title>Genome- and Community-Level Interaction Insights into Carbon Utilization and Element Cycling Functions of Hydrothermarchaeota in Hydrothermal Sediment.</title>
        <authorList>
            <person name="Zhou Z."/>
            <person name="Liu Y."/>
            <person name="Xu W."/>
            <person name="Pan J."/>
            <person name="Luo Z.H."/>
            <person name="Li M."/>
        </authorList>
    </citation>
    <scope>NUCLEOTIDE SEQUENCE [LARGE SCALE GENOMIC DNA]</scope>
    <source>
        <strain evidence="9">SpSt-503</strain>
    </source>
</reference>
<comment type="caution">
    <text evidence="9">The sequence shown here is derived from an EMBL/GenBank/DDBJ whole genome shotgun (WGS) entry which is preliminary data.</text>
</comment>
<sequence length="428" mass="47727">MNNKTFPLSVEKLREVVSTYGTPFYLYDERAIRENARAIKRAFSILPGFFEHFAVKALPNPFILKILKDEGFGADCSSLPELLLSQEAGIRGEEIMFTSNDTPAHEYQEAKKMGAIINLDDYTHIDFLESVAGIPELISCRYNPGPLKGGNAIIGKPEEAKYGFTREQLFEGYKKLKEKGARRFALHTMVASNELNIEYHIETARILFELAVELYQKLGIRLEFVNLGGGAGIPYRLDQKPIDYDALARGIRAAYDAIIVPAGLDPLGIHLEWGRIITGPYGWLVSTAIHEKHIYRDYIGLDASMADLMRPGMYGAYHHITVAGKDEAPLTETYDVVGSLCENNDKFAVQRSLPKIDMGDLVIIHDAGAHGRAMGFNYNGKLRAGELLLRSDGSVLPIRRRETIEDYFATLDFSALARFSPADPASRS</sequence>
<protein>
    <submittedName>
        <fullName evidence="9">Diaminopimelate decarboxylase</fullName>
    </submittedName>
</protein>
<dbReference type="PRINTS" id="PR01179">
    <property type="entry name" value="ODADCRBXLASE"/>
</dbReference>
<dbReference type="InterPro" id="IPR029066">
    <property type="entry name" value="PLP-binding_barrel"/>
</dbReference>
<dbReference type="PRINTS" id="PR01181">
    <property type="entry name" value="DAPDCRBXLASE"/>
</dbReference>
<dbReference type="GO" id="GO:0008836">
    <property type="term" value="F:diaminopimelate decarboxylase activity"/>
    <property type="evidence" value="ECO:0007669"/>
    <property type="project" value="InterPro"/>
</dbReference>
<evidence type="ECO:0000256" key="5">
    <source>
        <dbReference type="PIRSR" id="PIRSR600183-50"/>
    </source>
</evidence>
<dbReference type="GO" id="GO:0009089">
    <property type="term" value="P:lysine biosynthetic process via diaminopimelate"/>
    <property type="evidence" value="ECO:0007669"/>
    <property type="project" value="InterPro"/>
</dbReference>
<dbReference type="PROSITE" id="PS00878">
    <property type="entry name" value="ODR_DC_2_1"/>
    <property type="match status" value="1"/>
</dbReference>
<comment type="similarity">
    <text evidence="6">Belongs to the Orn/Lys/Arg decarboxylase class-II family.</text>
</comment>
<feature type="active site" description="Proton donor" evidence="5">
    <location>
        <position position="341"/>
    </location>
</feature>
<dbReference type="InterPro" id="IPR022653">
    <property type="entry name" value="De-COase2_pyr-phos_BS"/>
</dbReference>
<evidence type="ECO:0000256" key="3">
    <source>
        <dbReference type="ARBA" id="ARBA00022898"/>
    </source>
</evidence>
<dbReference type="PANTHER" id="PTHR43727:SF2">
    <property type="entry name" value="GROUP IV DECARBOXYLASE"/>
    <property type="match status" value="1"/>
</dbReference>
<proteinExistence type="inferred from homology"/>
<dbReference type="InterPro" id="IPR002986">
    <property type="entry name" value="DAP_deCOOHase_LysA"/>
</dbReference>
<dbReference type="SUPFAM" id="SSF50621">
    <property type="entry name" value="Alanine racemase C-terminal domain-like"/>
    <property type="match status" value="1"/>
</dbReference>